<evidence type="ECO:0000313" key="2">
    <source>
        <dbReference type="Proteomes" id="UP001165740"/>
    </source>
</evidence>
<evidence type="ECO:0000256" key="1">
    <source>
        <dbReference type="SAM" id="MobiDB-lite"/>
    </source>
</evidence>
<keyword evidence="2" id="KW-1185">Reference proteome</keyword>
<protein>
    <submittedName>
        <fullName evidence="3">Uncharacterized protein LOC129924480 isoform X1</fullName>
    </submittedName>
</protein>
<dbReference type="AlphaFoldDB" id="A0A9W2ZJB4"/>
<dbReference type="RefSeq" id="XP_055875058.1">
    <property type="nucleotide sequence ID" value="XM_056019083.1"/>
</dbReference>
<sequence length="203" mass="22978">MSTASLTGSHSETRPTQEQDGSLSLDHNSHSQSRFQHPPETNCTGPPPSYNDSITTESYYSVQTYQPQPQPQSNDTRFDGSHSETEYSQNREKSNYLDSNVHSQSGVELCPVISYSQEPRQELHLDYEPRYDGVHTQQPQQQPHEHLSNNVDKPHDQTCKDRAEDCLDSCSECDCEDCCESFLACLDICEICVSCFRVCSDDD</sequence>
<proteinExistence type="predicted"/>
<dbReference type="OrthoDB" id="10432373at2759"/>
<feature type="compositionally biased region" description="Basic and acidic residues" evidence="1">
    <location>
        <begin position="76"/>
        <end position="93"/>
    </location>
</feature>
<feature type="compositionally biased region" description="Polar residues" evidence="1">
    <location>
        <begin position="1"/>
        <end position="10"/>
    </location>
</feature>
<organism evidence="2 3">
    <name type="scientific">Biomphalaria glabrata</name>
    <name type="common">Bloodfluke planorb</name>
    <name type="synonym">Freshwater snail</name>
    <dbReference type="NCBI Taxonomy" id="6526"/>
    <lineage>
        <taxon>Eukaryota</taxon>
        <taxon>Metazoa</taxon>
        <taxon>Spiralia</taxon>
        <taxon>Lophotrochozoa</taxon>
        <taxon>Mollusca</taxon>
        <taxon>Gastropoda</taxon>
        <taxon>Heterobranchia</taxon>
        <taxon>Euthyneura</taxon>
        <taxon>Panpulmonata</taxon>
        <taxon>Hygrophila</taxon>
        <taxon>Lymnaeoidea</taxon>
        <taxon>Planorbidae</taxon>
        <taxon>Biomphalaria</taxon>
    </lineage>
</organism>
<gene>
    <name evidence="3" type="primary">LOC129924480</name>
</gene>
<feature type="compositionally biased region" description="Polar residues" evidence="1">
    <location>
        <begin position="18"/>
        <end position="75"/>
    </location>
</feature>
<dbReference type="Proteomes" id="UP001165740">
    <property type="component" value="Chromosome 2"/>
</dbReference>
<name>A0A9W2ZJB4_BIOGL</name>
<evidence type="ECO:0000313" key="3">
    <source>
        <dbReference type="RefSeq" id="XP_055875058.1"/>
    </source>
</evidence>
<reference evidence="3" key="1">
    <citation type="submission" date="2025-08" db="UniProtKB">
        <authorList>
            <consortium name="RefSeq"/>
        </authorList>
    </citation>
    <scope>IDENTIFICATION</scope>
</reference>
<accession>A0A9W2ZJB4</accession>
<feature type="region of interest" description="Disordered" evidence="1">
    <location>
        <begin position="1"/>
        <end position="93"/>
    </location>
</feature>
<dbReference type="GeneID" id="129924480"/>